<proteinExistence type="predicted"/>
<evidence type="ECO:0000313" key="1">
    <source>
        <dbReference type="EMBL" id="VFK48655.1"/>
    </source>
</evidence>
<protein>
    <submittedName>
        <fullName evidence="1">Uncharacterized protein</fullName>
    </submittedName>
</protein>
<dbReference type="EMBL" id="CAADFT010000123">
    <property type="protein sequence ID" value="VFK48655.1"/>
    <property type="molecule type" value="Genomic_DNA"/>
</dbReference>
<accession>A0A450Z4C1</accession>
<gene>
    <name evidence="1" type="ORF">BECKTC1821E_GA0114239_11236</name>
</gene>
<reference evidence="1" key="1">
    <citation type="submission" date="2019-02" db="EMBL/GenBank/DDBJ databases">
        <authorList>
            <person name="Gruber-Vodicka R. H."/>
            <person name="Seah K. B. B."/>
        </authorList>
    </citation>
    <scope>NUCLEOTIDE SEQUENCE</scope>
    <source>
        <strain evidence="1">BECK_BZ125</strain>
    </source>
</reference>
<name>A0A450Z4C1_9GAMM</name>
<sequence length="177" mass="19768">MRRTGPGTIRSAGTTIRSAMGGCNPYEKLVLVVLAACGKCEQGGIRERLDPKVATLLPREVLITAIQRLEHIQTIAVDVKDRVAYRIADGAYKAWIAETKDQFSIVRGERAIFMGDLALSRFAVIDRELRGIGDPGWIFEFLFRDQGKWRRLVRASQLIEACRVTTARDEIASAEFS</sequence>
<organism evidence="1">
    <name type="scientific">Candidatus Kentrum sp. TC</name>
    <dbReference type="NCBI Taxonomy" id="2126339"/>
    <lineage>
        <taxon>Bacteria</taxon>
        <taxon>Pseudomonadati</taxon>
        <taxon>Pseudomonadota</taxon>
        <taxon>Gammaproteobacteria</taxon>
        <taxon>Candidatus Kentrum</taxon>
    </lineage>
</organism>
<dbReference type="AlphaFoldDB" id="A0A450Z4C1"/>